<gene>
    <name evidence="20" type="ORF">A2477_03825</name>
</gene>
<dbReference type="GO" id="GO:0010134">
    <property type="term" value="P:sulfate assimilation via adenylyl sulfate reduction"/>
    <property type="evidence" value="ECO:0007669"/>
    <property type="project" value="TreeGrafter"/>
</dbReference>
<dbReference type="InterPro" id="IPR027417">
    <property type="entry name" value="P-loop_NTPase"/>
</dbReference>
<evidence type="ECO:0000256" key="1">
    <source>
        <dbReference type="ARBA" id="ARBA00001823"/>
    </source>
</evidence>
<keyword evidence="13" id="KW-0670">Pyruvate</keyword>
<feature type="domain" description="Sulphate adenylyltransferase catalytic" evidence="18">
    <location>
        <begin position="531"/>
        <end position="744"/>
    </location>
</feature>
<dbReference type="NCBIfam" id="NF003166">
    <property type="entry name" value="PRK04149.1"/>
    <property type="match status" value="1"/>
</dbReference>
<dbReference type="InterPro" id="IPR050512">
    <property type="entry name" value="Sulf_AdTrans/APS_kinase"/>
</dbReference>
<dbReference type="EMBL" id="MFGL01000020">
    <property type="protein sequence ID" value="OGF40604.1"/>
    <property type="molecule type" value="Genomic_DNA"/>
</dbReference>
<evidence type="ECO:0000259" key="18">
    <source>
        <dbReference type="Pfam" id="PF01747"/>
    </source>
</evidence>
<keyword evidence="8" id="KW-0547">Nucleotide-binding</keyword>
<comment type="catalytic activity">
    <reaction evidence="14">
        <text>sulfate + ATP + H(+) = adenosine 5'-phosphosulfate + diphosphate</text>
        <dbReference type="Rhea" id="RHEA:18133"/>
        <dbReference type="ChEBI" id="CHEBI:15378"/>
        <dbReference type="ChEBI" id="CHEBI:16189"/>
        <dbReference type="ChEBI" id="CHEBI:30616"/>
        <dbReference type="ChEBI" id="CHEBI:33019"/>
        <dbReference type="ChEBI" id="CHEBI:58243"/>
        <dbReference type="EC" id="2.7.7.4"/>
    </reaction>
</comment>
<dbReference type="InterPro" id="IPR024951">
    <property type="entry name" value="Sulfurylase_cat_dom"/>
</dbReference>
<dbReference type="PANTHER" id="PTHR42700">
    <property type="entry name" value="SULFATE ADENYLYLTRANSFERASE"/>
    <property type="match status" value="1"/>
</dbReference>
<dbReference type="InterPro" id="IPR040442">
    <property type="entry name" value="Pyrv_kinase-like_dom_sf"/>
</dbReference>
<comment type="pathway">
    <text evidence="2">Sulfur metabolism.</text>
</comment>
<reference evidence="20 21" key="1">
    <citation type="journal article" date="2016" name="Nat. Commun.">
        <title>Thousands of microbial genomes shed light on interconnected biogeochemical processes in an aquifer system.</title>
        <authorList>
            <person name="Anantharaman K."/>
            <person name="Brown C.T."/>
            <person name="Hug L.A."/>
            <person name="Sharon I."/>
            <person name="Castelle C.J."/>
            <person name="Probst A.J."/>
            <person name="Thomas B.C."/>
            <person name="Singh A."/>
            <person name="Wilkins M.J."/>
            <person name="Karaoz U."/>
            <person name="Brodie E.L."/>
            <person name="Williams K.H."/>
            <person name="Hubbard S.S."/>
            <person name="Banfield J.F."/>
        </authorList>
    </citation>
    <scope>NUCLEOTIDE SEQUENCE [LARGE SCALE GENOMIC DNA]</scope>
</reference>
<evidence type="ECO:0000256" key="10">
    <source>
        <dbReference type="ARBA" id="ARBA00022840"/>
    </source>
</evidence>
<dbReference type="Gene3D" id="3.10.400.10">
    <property type="entry name" value="Sulfate adenylyltransferase"/>
    <property type="match status" value="1"/>
</dbReference>
<comment type="catalytic activity">
    <reaction evidence="15">
        <text>pyruvate + ATP = phosphoenolpyruvate + ADP + H(+)</text>
        <dbReference type="Rhea" id="RHEA:18157"/>
        <dbReference type="ChEBI" id="CHEBI:15361"/>
        <dbReference type="ChEBI" id="CHEBI:15378"/>
        <dbReference type="ChEBI" id="CHEBI:30616"/>
        <dbReference type="ChEBI" id="CHEBI:58702"/>
        <dbReference type="ChEBI" id="CHEBI:456216"/>
        <dbReference type="EC" id="2.7.1.40"/>
    </reaction>
</comment>
<comment type="caution">
    <text evidence="20">The sequence shown here is derived from an EMBL/GenBank/DDBJ whole genome shotgun (WGS) entry which is preliminary data.</text>
</comment>
<dbReference type="AlphaFoldDB" id="A0A1F5TP69"/>
<comment type="similarity">
    <text evidence="4 15">Belongs to the pyruvate kinase family.</text>
</comment>
<dbReference type="GO" id="GO:0030955">
    <property type="term" value="F:potassium ion binding"/>
    <property type="evidence" value="ECO:0007669"/>
    <property type="project" value="InterPro"/>
</dbReference>
<dbReference type="SUPFAM" id="SSF50800">
    <property type="entry name" value="PK beta-barrel domain-like"/>
    <property type="match status" value="1"/>
</dbReference>
<evidence type="ECO:0000256" key="5">
    <source>
        <dbReference type="ARBA" id="ARBA00022679"/>
    </source>
</evidence>
<dbReference type="InterPro" id="IPR002650">
    <property type="entry name" value="Sulphate_adenylyltransferase"/>
</dbReference>
<dbReference type="Pfam" id="PF14306">
    <property type="entry name" value="PUA_2"/>
    <property type="match status" value="1"/>
</dbReference>
<dbReference type="GO" id="GO:0004781">
    <property type="term" value="F:sulfate adenylyltransferase (ATP) activity"/>
    <property type="evidence" value="ECO:0007669"/>
    <property type="project" value="UniProtKB-EC"/>
</dbReference>
<evidence type="ECO:0000259" key="17">
    <source>
        <dbReference type="Pfam" id="PF01583"/>
    </source>
</evidence>
<dbReference type="InterPro" id="IPR025980">
    <property type="entry name" value="ATP-Sase_PUA-like_dom"/>
</dbReference>
<protein>
    <recommendedName>
        <fullName evidence="15">Pyruvate kinase</fullName>
        <ecNumber evidence="15">2.7.1.40</ecNumber>
    </recommendedName>
</protein>
<dbReference type="InterPro" id="IPR002891">
    <property type="entry name" value="APS"/>
</dbReference>
<evidence type="ECO:0000256" key="11">
    <source>
        <dbReference type="ARBA" id="ARBA00022842"/>
    </source>
</evidence>
<dbReference type="UniPathway" id="UPA00109">
    <property type="reaction ID" value="UER00188"/>
</dbReference>
<evidence type="ECO:0000256" key="3">
    <source>
        <dbReference type="ARBA" id="ARBA00004997"/>
    </source>
</evidence>
<sequence>MMPNVAKKTKIIVTLGPATRAEVDLRQIKDRGVDFVRINMSHSSLEDLKYFIALAKKVGIPFIIDTEGSQIRTGVLKSNKVVIEENAAVKIYNHAILGNAGQINLRPEGIVKQLDSGDILYIDFDSLILRVSDISTVQQGFVTAKAVSGGVLGNNKAVVIDPGMATKFVLPVLSVKDYESIKLGLEADIEYIAASFMRSGDFVDEVRRTTRGSMKIISKVECLDALENLDDIIAKSDFLLLDRGDLSKEIPIQKIPLTQKIILAKAGREGKGVFVATNLLETMVTNKKPTRAEVNDVVNTILDGACGLTLSAETAIGKYPIACVNMLNKLIHEAEAAKDFTAVHYHPNELVDYSSFNDYLLNTHSHSSLTEPHGGKLVDRVSRDTPDDPYLHALPKIMLDPERQMDVEQIAIGTFSPIEGFMGEADFKSVLDNMRLMSGAVWTIPIILDVTQSVADSFHEGDNVALWDYEGPLAILHLEEKYTFDKNEINRKLYGTADTQHPGVRWVNSLAPILLSGKISLIRRRLSEYKEYELTPRQVRTMFEERGWSRIVGFHTRNVIHRGHEFVQLKALERTSADGLFVHPVVGKKKPGDFNAKYIIGSYETMMKHFYPRDKVIFATYATWSRYAGPREAIFTALCRKNFGCSHFVVGRDHTGVGNFYDPQASHEIFNKFDDLGIEPVLFDNVFYSKQLQTHVHEGDGFSNDGDPKEKMNISGTQARKMFEAGQQPPEWFMRPEISNSIVKASTSGEEVFVPAEAAVKSGVVLWFTGLSGAGKTTIANELKNVLECKGKSVVIIDGDDVRQTTHRHLGFSREDIKENNGLVALLAREKAVLFDFVLVPVISPYDEDRAKARVAVGENFIELFINASLNNCMARDTKRLYQRALSGEINNLVGFSTSHPYEVPVNSDIMVKTDELTIERSIEKIMSDLENKNLI</sequence>
<dbReference type="GO" id="GO:0005524">
    <property type="term" value="F:ATP binding"/>
    <property type="evidence" value="ECO:0007669"/>
    <property type="project" value="UniProtKB-KW"/>
</dbReference>
<dbReference type="Pfam" id="PF00224">
    <property type="entry name" value="PK"/>
    <property type="match status" value="1"/>
</dbReference>
<feature type="domain" description="Pyruvate kinase barrel" evidence="16">
    <location>
        <begin position="7"/>
        <end position="324"/>
    </location>
</feature>
<dbReference type="Proteomes" id="UP000177939">
    <property type="component" value="Unassembled WGS sequence"/>
</dbReference>
<dbReference type="SUPFAM" id="SSF51621">
    <property type="entry name" value="Phosphoenolpyruvate/pyruvate domain"/>
    <property type="match status" value="1"/>
</dbReference>
<dbReference type="Gene3D" id="3.40.50.300">
    <property type="entry name" value="P-loop containing nucleotide triphosphate hydrolases"/>
    <property type="match status" value="1"/>
</dbReference>
<dbReference type="InterPro" id="IPR015813">
    <property type="entry name" value="Pyrv/PenolPyrv_kinase-like_dom"/>
</dbReference>
<dbReference type="SUPFAM" id="SSF52374">
    <property type="entry name" value="Nucleotidylyl transferase"/>
    <property type="match status" value="1"/>
</dbReference>
<evidence type="ECO:0000259" key="16">
    <source>
        <dbReference type="Pfam" id="PF00224"/>
    </source>
</evidence>
<dbReference type="GO" id="GO:0000287">
    <property type="term" value="F:magnesium ion binding"/>
    <property type="evidence" value="ECO:0007669"/>
    <property type="project" value="InterPro"/>
</dbReference>
<dbReference type="Pfam" id="PF01583">
    <property type="entry name" value="APS_kinase"/>
    <property type="match status" value="1"/>
</dbReference>
<evidence type="ECO:0000256" key="7">
    <source>
        <dbReference type="ARBA" id="ARBA00022723"/>
    </source>
</evidence>
<evidence type="ECO:0000313" key="21">
    <source>
        <dbReference type="Proteomes" id="UP000177939"/>
    </source>
</evidence>
<dbReference type="CDD" id="cd02027">
    <property type="entry name" value="APSK"/>
    <property type="match status" value="1"/>
</dbReference>
<dbReference type="InterPro" id="IPR014729">
    <property type="entry name" value="Rossmann-like_a/b/a_fold"/>
</dbReference>
<keyword evidence="6" id="KW-0548">Nucleotidyltransferase</keyword>
<comment type="pathway">
    <text evidence="3 15">Carbohydrate degradation; glycolysis; pyruvate from D-glyceraldehyde 3-phosphate: step 5/5.</text>
</comment>
<evidence type="ECO:0000313" key="20">
    <source>
        <dbReference type="EMBL" id="OGF40604.1"/>
    </source>
</evidence>
<dbReference type="GO" id="GO:0004020">
    <property type="term" value="F:adenylylsulfate kinase activity"/>
    <property type="evidence" value="ECO:0007669"/>
    <property type="project" value="InterPro"/>
</dbReference>
<dbReference type="NCBIfam" id="TIGR00455">
    <property type="entry name" value="apsK"/>
    <property type="match status" value="1"/>
</dbReference>
<dbReference type="InterPro" id="IPR059117">
    <property type="entry name" value="APS_kinase_dom"/>
</dbReference>
<dbReference type="Pfam" id="PF01747">
    <property type="entry name" value="ATP-sulfurylase"/>
    <property type="match status" value="1"/>
</dbReference>
<comment type="catalytic activity">
    <reaction evidence="1">
        <text>adenosine 5'-phosphosulfate + ATP = 3'-phosphoadenylyl sulfate + ADP + H(+)</text>
        <dbReference type="Rhea" id="RHEA:24152"/>
        <dbReference type="ChEBI" id="CHEBI:15378"/>
        <dbReference type="ChEBI" id="CHEBI:30616"/>
        <dbReference type="ChEBI" id="CHEBI:58243"/>
        <dbReference type="ChEBI" id="CHEBI:58339"/>
        <dbReference type="ChEBI" id="CHEBI:456216"/>
        <dbReference type="EC" id="2.7.1.25"/>
    </reaction>
</comment>
<dbReference type="InterPro" id="IPR015806">
    <property type="entry name" value="Pyrv_Knase_insert_dom_sf"/>
</dbReference>
<keyword evidence="9 15" id="KW-0418">Kinase</keyword>
<dbReference type="SUPFAM" id="SSF52540">
    <property type="entry name" value="P-loop containing nucleoside triphosphate hydrolases"/>
    <property type="match status" value="1"/>
</dbReference>
<dbReference type="GO" id="GO:0019379">
    <property type="term" value="P:sulfate assimilation, phosphoadenylyl sulfate reduction by phosphoadenylyl-sulfate reductase (thioredoxin)"/>
    <property type="evidence" value="ECO:0007669"/>
    <property type="project" value="TreeGrafter"/>
</dbReference>
<dbReference type="CDD" id="cd00517">
    <property type="entry name" value="ATPS"/>
    <property type="match status" value="1"/>
</dbReference>
<dbReference type="InterPro" id="IPR001697">
    <property type="entry name" value="Pyr_Knase"/>
</dbReference>
<evidence type="ECO:0000256" key="12">
    <source>
        <dbReference type="ARBA" id="ARBA00023152"/>
    </source>
</evidence>
<dbReference type="NCBIfam" id="TIGR00339">
    <property type="entry name" value="sopT"/>
    <property type="match status" value="1"/>
</dbReference>
<feature type="domain" description="APS kinase" evidence="17">
    <location>
        <begin position="763"/>
        <end position="913"/>
    </location>
</feature>
<evidence type="ECO:0000259" key="19">
    <source>
        <dbReference type="Pfam" id="PF14306"/>
    </source>
</evidence>
<evidence type="ECO:0000256" key="14">
    <source>
        <dbReference type="ARBA" id="ARBA00049370"/>
    </source>
</evidence>
<keyword evidence="10" id="KW-0067">ATP-binding</keyword>
<dbReference type="GO" id="GO:0005737">
    <property type="term" value="C:cytoplasm"/>
    <property type="evidence" value="ECO:0007669"/>
    <property type="project" value="TreeGrafter"/>
</dbReference>
<evidence type="ECO:0000256" key="4">
    <source>
        <dbReference type="ARBA" id="ARBA00008663"/>
    </source>
</evidence>
<dbReference type="PANTHER" id="PTHR42700:SF1">
    <property type="entry name" value="SULFATE ADENYLYLTRANSFERASE"/>
    <property type="match status" value="1"/>
</dbReference>
<keyword evidence="11 15" id="KW-0460">Magnesium</keyword>
<evidence type="ECO:0000256" key="9">
    <source>
        <dbReference type="ARBA" id="ARBA00022777"/>
    </source>
</evidence>
<evidence type="ECO:0000256" key="6">
    <source>
        <dbReference type="ARBA" id="ARBA00022695"/>
    </source>
</evidence>
<dbReference type="PRINTS" id="PR01050">
    <property type="entry name" value="PYRUVTKNASE"/>
</dbReference>
<dbReference type="InterPro" id="IPR015793">
    <property type="entry name" value="Pyrv_Knase_brl"/>
</dbReference>
<evidence type="ECO:0000256" key="13">
    <source>
        <dbReference type="ARBA" id="ARBA00023317"/>
    </source>
</evidence>
<dbReference type="Gene3D" id="2.40.33.10">
    <property type="entry name" value="PK beta-barrel domain-like"/>
    <property type="match status" value="1"/>
</dbReference>
<name>A0A1F5TP69_9BACT</name>
<feature type="domain" description="ATP-sulfurylase PUA-like" evidence="19">
    <location>
        <begin position="371"/>
        <end position="523"/>
    </location>
</feature>
<keyword evidence="5 15" id="KW-0808">Transferase</keyword>
<evidence type="ECO:0000256" key="15">
    <source>
        <dbReference type="RuleBase" id="RU000504"/>
    </source>
</evidence>
<keyword evidence="7" id="KW-0479">Metal-binding</keyword>
<dbReference type="InterPro" id="IPR011037">
    <property type="entry name" value="Pyrv_Knase-like_insert_dom_sf"/>
</dbReference>
<evidence type="ECO:0000256" key="2">
    <source>
        <dbReference type="ARBA" id="ARBA00004678"/>
    </source>
</evidence>
<keyword evidence="12 15" id="KW-0324">Glycolysis</keyword>
<dbReference type="Gene3D" id="3.20.20.60">
    <property type="entry name" value="Phosphoenolpyruvate-binding domains"/>
    <property type="match status" value="1"/>
</dbReference>
<dbReference type="Gene3D" id="3.40.50.620">
    <property type="entry name" value="HUPs"/>
    <property type="match status" value="1"/>
</dbReference>
<dbReference type="EC" id="2.7.1.40" evidence="15"/>
<dbReference type="SUPFAM" id="SSF88697">
    <property type="entry name" value="PUA domain-like"/>
    <property type="match status" value="1"/>
</dbReference>
<dbReference type="GO" id="GO:0004743">
    <property type="term" value="F:pyruvate kinase activity"/>
    <property type="evidence" value="ECO:0007669"/>
    <property type="project" value="UniProtKB-EC"/>
</dbReference>
<proteinExistence type="inferred from homology"/>
<accession>A0A1F5TP69</accession>
<evidence type="ECO:0000256" key="8">
    <source>
        <dbReference type="ARBA" id="ARBA00022741"/>
    </source>
</evidence>
<dbReference type="InterPro" id="IPR015947">
    <property type="entry name" value="PUA-like_sf"/>
</dbReference>
<organism evidence="20 21">
    <name type="scientific">Candidatus Falkowbacteria bacterium RIFOXYC2_FULL_47_12</name>
    <dbReference type="NCBI Taxonomy" id="1798004"/>
    <lineage>
        <taxon>Bacteria</taxon>
        <taxon>Candidatus Falkowiibacteriota</taxon>
    </lineage>
</organism>